<evidence type="ECO:0000256" key="1">
    <source>
        <dbReference type="ARBA" id="ARBA00022723"/>
    </source>
</evidence>
<dbReference type="GO" id="GO:0006351">
    <property type="term" value="P:DNA-templated transcription"/>
    <property type="evidence" value="ECO:0007669"/>
    <property type="project" value="InterPro"/>
</dbReference>
<reference evidence="5 6" key="1">
    <citation type="journal article" date="2014" name="Genome Announc.">
        <title>Draft genome sequence of Sclerotinia borealis, a psychrophilic plant pathogenic fungus.</title>
        <authorList>
            <person name="Mardanov A.V."/>
            <person name="Beletsky A.V."/>
            <person name="Kadnikov V.V."/>
            <person name="Ignatov A.N."/>
            <person name="Ravin N.V."/>
        </authorList>
    </citation>
    <scope>NUCLEOTIDE SEQUENCE [LARGE SCALE GENOMIC DNA]</scope>
    <source>
        <strain evidence="6">F-4157</strain>
    </source>
</reference>
<dbReference type="PANTHER" id="PTHR47431">
    <property type="entry name" value="ZN(II)2CYS6 TRANSCRIPTION FACTOR (EUROFUNG)-RELATED"/>
    <property type="match status" value="1"/>
</dbReference>
<name>W9C6M4_SCLBF</name>
<dbReference type="InterPro" id="IPR036864">
    <property type="entry name" value="Zn2-C6_fun-type_DNA-bd_sf"/>
</dbReference>
<gene>
    <name evidence="5" type="ORF">SBOR_9384</name>
</gene>
<dbReference type="SUPFAM" id="SSF57701">
    <property type="entry name" value="Zn2/Cys6 DNA-binding domain"/>
    <property type="match status" value="1"/>
</dbReference>
<dbReference type="Proteomes" id="UP000019487">
    <property type="component" value="Unassembled WGS sequence"/>
</dbReference>
<dbReference type="PROSITE" id="PS50048">
    <property type="entry name" value="ZN2_CY6_FUNGAL_2"/>
    <property type="match status" value="1"/>
</dbReference>
<keyword evidence="2" id="KW-0539">Nucleus</keyword>
<dbReference type="AlphaFoldDB" id="W9C6M4"/>
<comment type="caution">
    <text evidence="5">The sequence shown here is derived from an EMBL/GenBank/DDBJ whole genome shotgun (WGS) entry which is preliminary data.</text>
</comment>
<evidence type="ECO:0000259" key="4">
    <source>
        <dbReference type="PROSITE" id="PS50048"/>
    </source>
</evidence>
<dbReference type="GO" id="GO:0008270">
    <property type="term" value="F:zinc ion binding"/>
    <property type="evidence" value="ECO:0007669"/>
    <property type="project" value="InterPro"/>
</dbReference>
<dbReference type="OrthoDB" id="5367487at2759"/>
<keyword evidence="1" id="KW-0479">Metal-binding</keyword>
<feature type="compositionally biased region" description="Low complexity" evidence="3">
    <location>
        <begin position="31"/>
        <end position="52"/>
    </location>
</feature>
<dbReference type="InterPro" id="IPR007219">
    <property type="entry name" value="XnlR_reg_dom"/>
</dbReference>
<feature type="compositionally biased region" description="Polar residues" evidence="3">
    <location>
        <begin position="122"/>
        <end position="137"/>
    </location>
</feature>
<evidence type="ECO:0000313" key="5">
    <source>
        <dbReference type="EMBL" id="ESZ90230.1"/>
    </source>
</evidence>
<accession>W9C6M4</accession>
<evidence type="ECO:0000256" key="3">
    <source>
        <dbReference type="SAM" id="MobiDB-lite"/>
    </source>
</evidence>
<dbReference type="HOGENOM" id="CLU_015502_0_1_1"/>
<dbReference type="PROSITE" id="PS00463">
    <property type="entry name" value="ZN2_CY6_FUNGAL_1"/>
    <property type="match status" value="1"/>
</dbReference>
<evidence type="ECO:0000256" key="2">
    <source>
        <dbReference type="ARBA" id="ARBA00023242"/>
    </source>
</evidence>
<organism evidence="5 6">
    <name type="scientific">Sclerotinia borealis (strain F-4128)</name>
    <dbReference type="NCBI Taxonomy" id="1432307"/>
    <lineage>
        <taxon>Eukaryota</taxon>
        <taxon>Fungi</taxon>
        <taxon>Dikarya</taxon>
        <taxon>Ascomycota</taxon>
        <taxon>Pezizomycotina</taxon>
        <taxon>Leotiomycetes</taxon>
        <taxon>Helotiales</taxon>
        <taxon>Sclerotiniaceae</taxon>
        <taxon>Sclerotinia</taxon>
    </lineage>
</organism>
<evidence type="ECO:0000313" key="6">
    <source>
        <dbReference type="Proteomes" id="UP000019487"/>
    </source>
</evidence>
<dbReference type="CDD" id="cd00067">
    <property type="entry name" value="GAL4"/>
    <property type="match status" value="1"/>
</dbReference>
<feature type="region of interest" description="Disordered" evidence="3">
    <location>
        <begin position="115"/>
        <end position="140"/>
    </location>
</feature>
<dbReference type="SMART" id="SM00066">
    <property type="entry name" value="GAL4"/>
    <property type="match status" value="1"/>
</dbReference>
<feature type="region of interest" description="Disordered" evidence="3">
    <location>
        <begin position="31"/>
        <end position="70"/>
    </location>
</feature>
<protein>
    <recommendedName>
        <fullName evidence="4">Zn(2)-C6 fungal-type domain-containing protein</fullName>
    </recommendedName>
</protein>
<feature type="domain" description="Zn(2)-C6 fungal-type" evidence="4">
    <location>
        <begin position="79"/>
        <end position="108"/>
    </location>
</feature>
<dbReference type="InterPro" id="IPR001138">
    <property type="entry name" value="Zn2Cys6_DnaBD"/>
</dbReference>
<dbReference type="Pfam" id="PF04082">
    <property type="entry name" value="Fungal_trans"/>
    <property type="match status" value="1"/>
</dbReference>
<dbReference type="PANTHER" id="PTHR47431:SF1">
    <property type="entry name" value="ZN(II)2CYS6 TRANSCRIPTION FACTOR (EUROFUNG)"/>
    <property type="match status" value="1"/>
</dbReference>
<proteinExistence type="predicted"/>
<dbReference type="GO" id="GO:0000981">
    <property type="term" value="F:DNA-binding transcription factor activity, RNA polymerase II-specific"/>
    <property type="evidence" value="ECO:0007669"/>
    <property type="project" value="InterPro"/>
</dbReference>
<dbReference type="STRING" id="1432307.W9C6M4"/>
<keyword evidence="6" id="KW-1185">Reference proteome</keyword>
<sequence>MQQTSTFVPHVFWSASNSSTSTSNLTTRAMDSISPTTQTPSTSNASSLSPTSDHVPEKQGERQLTVPDHQKDRITVPSACVACRSKHLKCDGLSPCSRCSTNEYDCIYVRSRRGFKGPRRNGAQNKTAVSTSQSNNPRACPLVRPGASSTTLNTTGNPGNIPSGLATPPDNRLQTLPFGPADPPSYGINRDQTVLDVNKPQYSGLDLRQKCIEAFFYHFWPAHPFLLPRDDLLKVLKERKNLEHLEAAMRYVGSFYIDQAPTTALCLEAERAIYETDCPQDAFKVQAMLILCIGLDGYTYQEKALHILNDTQALALQLGMKERDFANIHGNGWSKLEESWRRTWWEIFVVDGMIAGVHQKSFFPMKDIPAEVGLPCEEYEYISGNIPACHFLADFDDEDFEHRDFNYSSFTYRISAIRNLGRLLSGRQINPHPDSPAVDRLDAYLVNFRLHLPENKRQLISSDGKLDEMLFQANMITEACVPPFSSPFPNTTSAPSNTSTDILTPTPFSTTIVLHRELSELDSSITTPITSCAPHHPITPGSNYNLHASKTITAAQSISKLITLPIPLIRHTHFFTCVVTLASVVHLSCWSVLYPLLNDDDLKQQLKLNTGALKTLWQVWPSAGRAFGQVKGVASEIWQRKKEVVERGWWGEVGEEVFIRNMQEEQGYLEELQLLDVPAPQGF</sequence>
<dbReference type="Pfam" id="PF00172">
    <property type="entry name" value="Zn_clus"/>
    <property type="match status" value="1"/>
</dbReference>
<dbReference type="EMBL" id="AYSA01000669">
    <property type="protein sequence ID" value="ESZ90230.1"/>
    <property type="molecule type" value="Genomic_DNA"/>
</dbReference>
<dbReference type="Gene3D" id="4.10.240.10">
    <property type="entry name" value="Zn(2)-C6 fungal-type DNA-binding domain"/>
    <property type="match status" value="1"/>
</dbReference>
<dbReference type="CDD" id="cd12148">
    <property type="entry name" value="fungal_TF_MHR"/>
    <property type="match status" value="1"/>
</dbReference>
<dbReference type="GO" id="GO:0003677">
    <property type="term" value="F:DNA binding"/>
    <property type="evidence" value="ECO:0007669"/>
    <property type="project" value="InterPro"/>
</dbReference>